<protein>
    <submittedName>
        <fullName evidence="2">Uncharacterized protein</fullName>
    </submittedName>
</protein>
<feature type="compositionally biased region" description="Basic and acidic residues" evidence="1">
    <location>
        <begin position="141"/>
        <end position="155"/>
    </location>
</feature>
<dbReference type="VEuPathDB" id="CryptoDB:Vbra_4589"/>
<dbReference type="Proteomes" id="UP000041254">
    <property type="component" value="Unassembled WGS sequence"/>
</dbReference>
<reference evidence="2 3" key="1">
    <citation type="submission" date="2014-11" db="EMBL/GenBank/DDBJ databases">
        <authorList>
            <person name="Zhu J."/>
            <person name="Qi W."/>
            <person name="Song R."/>
        </authorList>
    </citation>
    <scope>NUCLEOTIDE SEQUENCE [LARGE SCALE GENOMIC DNA]</scope>
</reference>
<proteinExistence type="predicted"/>
<dbReference type="InParanoid" id="A0A0G4GRJ1"/>
<feature type="compositionally biased region" description="Polar residues" evidence="1">
    <location>
        <begin position="127"/>
        <end position="138"/>
    </location>
</feature>
<dbReference type="AlphaFoldDB" id="A0A0G4GRJ1"/>
<evidence type="ECO:0000313" key="2">
    <source>
        <dbReference type="EMBL" id="CEM33179.1"/>
    </source>
</evidence>
<feature type="region of interest" description="Disordered" evidence="1">
    <location>
        <begin position="109"/>
        <end position="234"/>
    </location>
</feature>
<evidence type="ECO:0000256" key="1">
    <source>
        <dbReference type="SAM" id="MobiDB-lite"/>
    </source>
</evidence>
<sequence length="234" mass="26161">MAGLRNPHASVASGELGIEDPELIFNCSAPDTEAFPARWSCCRRNGVSSRCELANIVEVWKEEGREGPFPPFTITSRKGCFDRLYGRLVLGRRELTTDEDRYILRENQQPRNLITFEEDDPPGESPVANTGQASQTASPADDEHHQHNHTQKDEWAVLGRQLRPPTEGISERGISRRHTGRRPFISHWTASKRNHLHVSSQPYPGPWCGRENGLRSASPGQGRHTDGPSPAVSR</sequence>
<name>A0A0G4GRJ1_VITBC</name>
<dbReference type="EMBL" id="CDMY01000775">
    <property type="protein sequence ID" value="CEM33179.1"/>
    <property type="molecule type" value="Genomic_DNA"/>
</dbReference>
<accession>A0A0G4GRJ1</accession>
<keyword evidence="3" id="KW-1185">Reference proteome</keyword>
<evidence type="ECO:0000313" key="3">
    <source>
        <dbReference type="Proteomes" id="UP000041254"/>
    </source>
</evidence>
<organism evidence="2 3">
    <name type="scientific">Vitrella brassicaformis (strain CCMP3155)</name>
    <dbReference type="NCBI Taxonomy" id="1169540"/>
    <lineage>
        <taxon>Eukaryota</taxon>
        <taxon>Sar</taxon>
        <taxon>Alveolata</taxon>
        <taxon>Colpodellida</taxon>
        <taxon>Vitrellaceae</taxon>
        <taxon>Vitrella</taxon>
    </lineage>
</organism>
<gene>
    <name evidence="2" type="ORF">Vbra_4589</name>
</gene>